<sequence>MLAEKFHMKDLGRLKSFLGITFDQCDGGVTVSQQSYVCKLLERFNMQDCKPRSTPCEPKLIYTDGDEKLSDPRKYREVVGSLIYLTSCTRPDMSYVVSKLSQYFSEPTEQQWTTVKHVLKYLKGTDEMLCYRKCVEVLRLAAYSYADWAGDANDRRSTSGYCVSLCKNGPLISWKTKKQPAVVLSACEAEYMALAVEVKSTRTSKICRCRVKNKQGTIALAKNPVNRQRCKHIDIKYHFVRSTVNNDEVFLEYCPADQMVADPMTKPATKVKLATFSCLGYRKVNMQLISVMFVFAIVNNV</sequence>
<organism evidence="2 3">
    <name type="scientific">Coilia grayii</name>
    <name type="common">Gray's grenadier anchovy</name>
    <dbReference type="NCBI Taxonomy" id="363190"/>
    <lineage>
        <taxon>Eukaryota</taxon>
        <taxon>Metazoa</taxon>
        <taxon>Chordata</taxon>
        <taxon>Craniata</taxon>
        <taxon>Vertebrata</taxon>
        <taxon>Euteleostomi</taxon>
        <taxon>Actinopterygii</taxon>
        <taxon>Neopterygii</taxon>
        <taxon>Teleostei</taxon>
        <taxon>Clupei</taxon>
        <taxon>Clupeiformes</taxon>
        <taxon>Clupeoidei</taxon>
        <taxon>Engraulidae</taxon>
        <taxon>Coilinae</taxon>
        <taxon>Coilia</taxon>
    </lineage>
</organism>
<protein>
    <recommendedName>
        <fullName evidence="1">Reverse transcriptase Ty1/copia-type domain-containing protein</fullName>
    </recommendedName>
</protein>
<name>A0ABD1JLN3_9TELE</name>
<dbReference type="Proteomes" id="UP001591681">
    <property type="component" value="Unassembled WGS sequence"/>
</dbReference>
<dbReference type="Pfam" id="PF07727">
    <property type="entry name" value="RVT_2"/>
    <property type="match status" value="1"/>
</dbReference>
<gene>
    <name evidence="2" type="ORF">ACEWY4_016815</name>
</gene>
<evidence type="ECO:0000259" key="1">
    <source>
        <dbReference type="Pfam" id="PF07727"/>
    </source>
</evidence>
<dbReference type="PANTHER" id="PTHR11439:SF467">
    <property type="entry name" value="INTEGRASE CATALYTIC DOMAIN-CONTAINING PROTEIN"/>
    <property type="match status" value="1"/>
</dbReference>
<comment type="caution">
    <text evidence="2">The sequence shown here is derived from an EMBL/GenBank/DDBJ whole genome shotgun (WGS) entry which is preliminary data.</text>
</comment>
<dbReference type="AlphaFoldDB" id="A0ABD1JLN3"/>
<accession>A0ABD1JLN3</accession>
<reference evidence="2 3" key="1">
    <citation type="submission" date="2024-09" db="EMBL/GenBank/DDBJ databases">
        <title>A chromosome-level genome assembly of Gray's grenadier anchovy, Coilia grayii.</title>
        <authorList>
            <person name="Fu Z."/>
        </authorList>
    </citation>
    <scope>NUCLEOTIDE SEQUENCE [LARGE SCALE GENOMIC DNA]</scope>
    <source>
        <strain evidence="2">G4</strain>
        <tissue evidence="2">Muscle</tissue>
    </source>
</reference>
<evidence type="ECO:0000313" key="2">
    <source>
        <dbReference type="EMBL" id="KAL2087987.1"/>
    </source>
</evidence>
<keyword evidence="3" id="KW-1185">Reference proteome</keyword>
<dbReference type="PANTHER" id="PTHR11439">
    <property type="entry name" value="GAG-POL-RELATED RETROTRANSPOSON"/>
    <property type="match status" value="1"/>
</dbReference>
<dbReference type="CDD" id="cd09272">
    <property type="entry name" value="RNase_HI_RT_Ty1"/>
    <property type="match status" value="1"/>
</dbReference>
<dbReference type="InterPro" id="IPR013103">
    <property type="entry name" value="RVT_2"/>
</dbReference>
<evidence type="ECO:0000313" key="3">
    <source>
        <dbReference type="Proteomes" id="UP001591681"/>
    </source>
</evidence>
<proteinExistence type="predicted"/>
<feature type="domain" description="Reverse transcriptase Ty1/copia-type" evidence="1">
    <location>
        <begin position="1"/>
        <end position="57"/>
    </location>
</feature>
<dbReference type="EMBL" id="JBHFQA010000014">
    <property type="protein sequence ID" value="KAL2087987.1"/>
    <property type="molecule type" value="Genomic_DNA"/>
</dbReference>